<protein>
    <recommendedName>
        <fullName evidence="4">Glycosyltransferase 2-like domain-containing protein</fullName>
    </recommendedName>
</protein>
<sequence length="237" mass="26885">MNPEPVSVILPTLNEYGNLRPLVEKITKIINPKEIIIVDDNSSDGTKSEAEKLSLKYSQVKTIINLPPLGLTLSIQKGINISSSPYLVWMDVDFSHPAEILKIMMEKIPSADIVTGSWLVEDGKDQRNEKLTKIMSFLVNKLCQFLFMRNITAYTSGFILIKRKLLANFHLKGDHGEYFIDLLVRKSADGCKIIEVPFICRSRKKGLSKTAPNLSVYIIRGLKYLNMIFSLRGFMFK</sequence>
<dbReference type="SUPFAM" id="SSF53448">
    <property type="entry name" value="Nucleotide-diphospho-sugar transferases"/>
    <property type="match status" value="1"/>
</dbReference>
<comment type="caution">
    <text evidence="5">The sequence shown here is derived from an EMBL/GenBank/DDBJ whole genome shotgun (WGS) entry which is preliminary data.</text>
</comment>
<evidence type="ECO:0000256" key="2">
    <source>
        <dbReference type="ARBA" id="ARBA00022676"/>
    </source>
</evidence>
<dbReference type="EMBL" id="MFJM01000053">
    <property type="protein sequence ID" value="OGG16735.1"/>
    <property type="molecule type" value="Genomic_DNA"/>
</dbReference>
<evidence type="ECO:0000259" key="4">
    <source>
        <dbReference type="Pfam" id="PF00535"/>
    </source>
</evidence>
<keyword evidence="3" id="KW-0808">Transferase</keyword>
<evidence type="ECO:0000256" key="1">
    <source>
        <dbReference type="ARBA" id="ARBA00006739"/>
    </source>
</evidence>
<dbReference type="InterPro" id="IPR039528">
    <property type="entry name" value="DPM1-like"/>
</dbReference>
<proteinExistence type="inferred from homology"/>
<dbReference type="AlphaFoldDB" id="A0A1F5ZWM9"/>
<comment type="similarity">
    <text evidence="1">Belongs to the glycosyltransferase 2 family.</text>
</comment>
<dbReference type="GO" id="GO:0035269">
    <property type="term" value="P:protein O-linked glycosylation via mannose"/>
    <property type="evidence" value="ECO:0007669"/>
    <property type="project" value="TreeGrafter"/>
</dbReference>
<reference evidence="5 6" key="1">
    <citation type="journal article" date="2016" name="Nat. Commun.">
        <title>Thousands of microbial genomes shed light on interconnected biogeochemical processes in an aquifer system.</title>
        <authorList>
            <person name="Anantharaman K."/>
            <person name="Brown C.T."/>
            <person name="Hug L.A."/>
            <person name="Sharon I."/>
            <person name="Castelle C.J."/>
            <person name="Probst A.J."/>
            <person name="Thomas B.C."/>
            <person name="Singh A."/>
            <person name="Wilkins M.J."/>
            <person name="Karaoz U."/>
            <person name="Brodie E.L."/>
            <person name="Williams K.H."/>
            <person name="Hubbard S.S."/>
            <person name="Banfield J.F."/>
        </authorList>
    </citation>
    <scope>NUCLEOTIDE SEQUENCE [LARGE SCALE GENOMIC DNA]</scope>
</reference>
<dbReference type="GO" id="GO:0004582">
    <property type="term" value="F:dolichyl-phosphate beta-D-mannosyltransferase activity"/>
    <property type="evidence" value="ECO:0007669"/>
    <property type="project" value="InterPro"/>
</dbReference>
<dbReference type="InterPro" id="IPR029044">
    <property type="entry name" value="Nucleotide-diphossugar_trans"/>
</dbReference>
<dbReference type="Proteomes" id="UP000176253">
    <property type="component" value="Unassembled WGS sequence"/>
</dbReference>
<dbReference type="GO" id="GO:0016020">
    <property type="term" value="C:membrane"/>
    <property type="evidence" value="ECO:0007669"/>
    <property type="project" value="GOC"/>
</dbReference>
<keyword evidence="2" id="KW-0328">Glycosyltransferase</keyword>
<dbReference type="Gene3D" id="3.90.550.10">
    <property type="entry name" value="Spore Coat Polysaccharide Biosynthesis Protein SpsA, Chain A"/>
    <property type="match status" value="1"/>
</dbReference>
<organism evidence="5 6">
    <name type="scientific">Candidatus Gottesmanbacteria bacterium RIFCSPHIGHO2_02_FULL_39_14</name>
    <dbReference type="NCBI Taxonomy" id="1798383"/>
    <lineage>
        <taxon>Bacteria</taxon>
        <taxon>Candidatus Gottesmaniibacteriota</taxon>
    </lineage>
</organism>
<evidence type="ECO:0000313" key="5">
    <source>
        <dbReference type="EMBL" id="OGG16735.1"/>
    </source>
</evidence>
<feature type="domain" description="Glycosyltransferase 2-like" evidence="4">
    <location>
        <begin position="7"/>
        <end position="166"/>
    </location>
</feature>
<dbReference type="InterPro" id="IPR001173">
    <property type="entry name" value="Glyco_trans_2-like"/>
</dbReference>
<dbReference type="PANTHER" id="PTHR43398:SF1">
    <property type="entry name" value="DOLICHOL-PHOSPHATE MANNOSYLTRANSFERASE SUBUNIT 1"/>
    <property type="match status" value="1"/>
</dbReference>
<dbReference type="GO" id="GO:0006506">
    <property type="term" value="P:GPI anchor biosynthetic process"/>
    <property type="evidence" value="ECO:0007669"/>
    <property type="project" value="TreeGrafter"/>
</dbReference>
<dbReference type="Pfam" id="PF00535">
    <property type="entry name" value="Glycos_transf_2"/>
    <property type="match status" value="1"/>
</dbReference>
<dbReference type="PANTHER" id="PTHR43398">
    <property type="entry name" value="DOLICHOL-PHOSPHATE MANNOSYLTRANSFERASE SUBUNIT 1"/>
    <property type="match status" value="1"/>
</dbReference>
<dbReference type="STRING" id="1798383.A3D78_01405"/>
<dbReference type="GO" id="GO:0006488">
    <property type="term" value="P:dolichol-linked oligosaccharide biosynthetic process"/>
    <property type="evidence" value="ECO:0007669"/>
    <property type="project" value="TreeGrafter"/>
</dbReference>
<evidence type="ECO:0000313" key="6">
    <source>
        <dbReference type="Proteomes" id="UP000176253"/>
    </source>
</evidence>
<accession>A0A1F5ZWM9</accession>
<evidence type="ECO:0000256" key="3">
    <source>
        <dbReference type="ARBA" id="ARBA00022679"/>
    </source>
</evidence>
<gene>
    <name evidence="5" type="ORF">A3D78_01405</name>
</gene>
<name>A0A1F5ZWM9_9BACT</name>